<dbReference type="CDD" id="cd00254">
    <property type="entry name" value="LT-like"/>
    <property type="match status" value="1"/>
</dbReference>
<dbReference type="Pfam" id="PF01464">
    <property type="entry name" value="SLT"/>
    <property type="match status" value="1"/>
</dbReference>
<dbReference type="STRING" id="1121409.SAMN02745124_03717"/>
<comment type="similarity">
    <text evidence="1">Belongs to the transglycosylase Slt family.</text>
</comment>
<organism evidence="3 4">
    <name type="scientific">Desulfofustis glycolicus DSM 9705</name>
    <dbReference type="NCBI Taxonomy" id="1121409"/>
    <lineage>
        <taxon>Bacteria</taxon>
        <taxon>Pseudomonadati</taxon>
        <taxon>Thermodesulfobacteriota</taxon>
        <taxon>Desulfobulbia</taxon>
        <taxon>Desulfobulbales</taxon>
        <taxon>Desulfocapsaceae</taxon>
        <taxon>Desulfofustis</taxon>
    </lineage>
</organism>
<dbReference type="RefSeq" id="WP_073378450.1">
    <property type="nucleotide sequence ID" value="NZ_FQXS01000029.1"/>
</dbReference>
<dbReference type="PANTHER" id="PTHR37423">
    <property type="entry name" value="SOLUBLE LYTIC MUREIN TRANSGLYCOSYLASE-RELATED"/>
    <property type="match status" value="1"/>
</dbReference>
<dbReference type="SUPFAM" id="SSF53955">
    <property type="entry name" value="Lysozyme-like"/>
    <property type="match status" value="1"/>
</dbReference>
<dbReference type="EMBL" id="FQXS01000029">
    <property type="protein sequence ID" value="SHI07955.1"/>
    <property type="molecule type" value="Genomic_DNA"/>
</dbReference>
<keyword evidence="4" id="KW-1185">Reference proteome</keyword>
<dbReference type="InterPro" id="IPR008258">
    <property type="entry name" value="Transglycosylase_SLT_dom_1"/>
</dbReference>
<dbReference type="InterPro" id="IPR023346">
    <property type="entry name" value="Lysozyme-like_dom_sf"/>
</dbReference>
<reference evidence="3 4" key="1">
    <citation type="submission" date="2016-11" db="EMBL/GenBank/DDBJ databases">
        <authorList>
            <person name="Jaros S."/>
            <person name="Januszkiewicz K."/>
            <person name="Wedrychowicz H."/>
        </authorList>
    </citation>
    <scope>NUCLEOTIDE SEQUENCE [LARGE SCALE GENOMIC DNA]</scope>
    <source>
        <strain evidence="3 4">DSM 9705</strain>
    </source>
</reference>
<name>A0A1M5Y780_9BACT</name>
<evidence type="ECO:0000256" key="1">
    <source>
        <dbReference type="ARBA" id="ARBA00007734"/>
    </source>
</evidence>
<dbReference type="PANTHER" id="PTHR37423:SF2">
    <property type="entry name" value="MEMBRANE-BOUND LYTIC MUREIN TRANSGLYCOSYLASE C"/>
    <property type="match status" value="1"/>
</dbReference>
<sequence>MSPRLQTRDRHSKRLCRLLTLLLIGIVMTGRPGLASDGIFVCPDGKGNKHFTNTPDSSQCRTFRAGKQVTFSHFTKKGSSLSARWGAAKKTFAYDREINQCAARYRLDPNLVKAVIRAESDFNRHAVSRRGAQGLMQLMPATARELRVADPFNARQNIDGGTRYLRTLLDMFDGNVTLALAAYNAGPTLVKKVRKVPSIPETVLYVKRVLSYYEGYGERRIADVFDRAQINVRGLVTVQ</sequence>
<evidence type="ECO:0000313" key="3">
    <source>
        <dbReference type="EMBL" id="SHI07955.1"/>
    </source>
</evidence>
<evidence type="ECO:0000259" key="2">
    <source>
        <dbReference type="Pfam" id="PF01464"/>
    </source>
</evidence>
<proteinExistence type="inferred from homology"/>
<feature type="domain" description="Transglycosylase SLT" evidence="2">
    <location>
        <begin position="98"/>
        <end position="195"/>
    </location>
</feature>
<accession>A0A1M5Y780</accession>
<gene>
    <name evidence="3" type="ORF">SAMN02745124_03717</name>
</gene>
<evidence type="ECO:0000313" key="4">
    <source>
        <dbReference type="Proteomes" id="UP000184139"/>
    </source>
</evidence>
<protein>
    <submittedName>
        <fullName evidence="3">Transglycosylase SLT domain-containing protein</fullName>
    </submittedName>
</protein>
<dbReference type="AlphaFoldDB" id="A0A1M5Y780"/>
<dbReference type="Gene3D" id="1.10.530.10">
    <property type="match status" value="1"/>
</dbReference>
<dbReference type="Proteomes" id="UP000184139">
    <property type="component" value="Unassembled WGS sequence"/>
</dbReference>